<dbReference type="AlphaFoldDB" id="A0A0A0BWW2"/>
<evidence type="ECO:0000313" key="10">
    <source>
        <dbReference type="Proteomes" id="UP000054314"/>
    </source>
</evidence>
<dbReference type="GO" id="GO:0016020">
    <property type="term" value="C:membrane"/>
    <property type="evidence" value="ECO:0007669"/>
    <property type="project" value="InterPro"/>
</dbReference>
<dbReference type="Proteomes" id="UP000054314">
    <property type="component" value="Unassembled WGS sequence"/>
</dbReference>
<evidence type="ECO:0000313" key="9">
    <source>
        <dbReference type="EMBL" id="KGM12411.1"/>
    </source>
</evidence>
<dbReference type="PROSITE" id="PS50111">
    <property type="entry name" value="CHEMOTAXIS_TRANSDUC_2"/>
    <property type="match status" value="1"/>
</dbReference>
<evidence type="ECO:0000259" key="8">
    <source>
        <dbReference type="PROSITE" id="PS50885"/>
    </source>
</evidence>
<dbReference type="InterPro" id="IPR003660">
    <property type="entry name" value="HAMP_dom"/>
</dbReference>
<evidence type="ECO:0000259" key="7">
    <source>
        <dbReference type="PROSITE" id="PS50111"/>
    </source>
</evidence>
<dbReference type="EMBL" id="AXCZ01000095">
    <property type="protein sequence ID" value="KGM12411.1"/>
    <property type="molecule type" value="Genomic_DNA"/>
</dbReference>
<feature type="transmembrane region" description="Helical" evidence="6">
    <location>
        <begin position="189"/>
        <end position="212"/>
    </location>
</feature>
<keyword evidence="2 6" id="KW-1133">Transmembrane helix</keyword>
<dbReference type="GO" id="GO:0007165">
    <property type="term" value="P:signal transduction"/>
    <property type="evidence" value="ECO:0007669"/>
    <property type="project" value="UniProtKB-KW"/>
</dbReference>
<proteinExistence type="inferred from homology"/>
<dbReference type="InterPro" id="IPR024478">
    <property type="entry name" value="HlyB_4HB_MCP"/>
</dbReference>
<organism evidence="9 10">
    <name type="scientific">Cellulomonas bogoriensis 69B4 = DSM 16987</name>
    <dbReference type="NCBI Taxonomy" id="1386082"/>
    <lineage>
        <taxon>Bacteria</taxon>
        <taxon>Bacillati</taxon>
        <taxon>Actinomycetota</taxon>
        <taxon>Actinomycetes</taxon>
        <taxon>Micrococcales</taxon>
        <taxon>Cellulomonadaceae</taxon>
        <taxon>Cellulomonas</taxon>
    </lineage>
</organism>
<dbReference type="SUPFAM" id="SSF58104">
    <property type="entry name" value="Methyl-accepting chemotaxis protein (MCP) signaling domain"/>
    <property type="match status" value="1"/>
</dbReference>
<evidence type="ECO:0000256" key="5">
    <source>
        <dbReference type="PROSITE-ProRule" id="PRU00284"/>
    </source>
</evidence>
<evidence type="ECO:0000256" key="6">
    <source>
        <dbReference type="SAM" id="Phobius"/>
    </source>
</evidence>
<comment type="caution">
    <text evidence="9">The sequence shown here is derived from an EMBL/GenBank/DDBJ whole genome shotgun (WGS) entry which is preliminary data.</text>
</comment>
<dbReference type="PROSITE" id="PS50885">
    <property type="entry name" value="HAMP"/>
    <property type="match status" value="1"/>
</dbReference>
<accession>A0A0A0BWW2</accession>
<dbReference type="PANTHER" id="PTHR32089">
    <property type="entry name" value="METHYL-ACCEPTING CHEMOTAXIS PROTEIN MCPB"/>
    <property type="match status" value="1"/>
</dbReference>
<protein>
    <submittedName>
        <fullName evidence="9">Chemotaxis protein</fullName>
    </submittedName>
</protein>
<reference evidence="9 10" key="1">
    <citation type="submission" date="2013-08" db="EMBL/GenBank/DDBJ databases">
        <title>Genome sequencing of Cellulomonas bogoriensis 69B4.</title>
        <authorList>
            <person name="Chen F."/>
            <person name="Li Y."/>
            <person name="Wang G."/>
        </authorList>
    </citation>
    <scope>NUCLEOTIDE SEQUENCE [LARGE SCALE GENOMIC DNA]</scope>
    <source>
        <strain evidence="9 10">69B4</strain>
    </source>
</reference>
<keyword evidence="1 6" id="KW-0812">Transmembrane</keyword>
<dbReference type="PANTHER" id="PTHR32089:SF112">
    <property type="entry name" value="LYSOZYME-LIKE PROTEIN-RELATED"/>
    <property type="match status" value="1"/>
</dbReference>
<dbReference type="RefSeq" id="WP_035060739.1">
    <property type="nucleotide sequence ID" value="NZ_AXCZ01000095.1"/>
</dbReference>
<dbReference type="OrthoDB" id="3378718at2"/>
<dbReference type="Gene3D" id="1.10.287.950">
    <property type="entry name" value="Methyl-accepting chemotaxis protein"/>
    <property type="match status" value="1"/>
</dbReference>
<evidence type="ECO:0000256" key="2">
    <source>
        <dbReference type="ARBA" id="ARBA00022989"/>
    </source>
</evidence>
<evidence type="ECO:0000256" key="4">
    <source>
        <dbReference type="ARBA" id="ARBA00029447"/>
    </source>
</evidence>
<keyword evidence="3 5" id="KW-0807">Transducer</keyword>
<keyword evidence="6" id="KW-0472">Membrane</keyword>
<dbReference type="InterPro" id="IPR004089">
    <property type="entry name" value="MCPsignal_dom"/>
</dbReference>
<feature type="domain" description="HAMP" evidence="8">
    <location>
        <begin position="213"/>
        <end position="265"/>
    </location>
</feature>
<evidence type="ECO:0000256" key="3">
    <source>
        <dbReference type="ARBA" id="ARBA00023224"/>
    </source>
</evidence>
<comment type="similarity">
    <text evidence="4">Belongs to the methyl-accepting chemotaxis (MCP) protein family.</text>
</comment>
<dbReference type="CDD" id="cd06225">
    <property type="entry name" value="HAMP"/>
    <property type="match status" value="1"/>
</dbReference>
<feature type="domain" description="Methyl-accepting transducer" evidence="7">
    <location>
        <begin position="277"/>
        <end position="513"/>
    </location>
</feature>
<evidence type="ECO:0000256" key="1">
    <source>
        <dbReference type="ARBA" id="ARBA00022692"/>
    </source>
</evidence>
<dbReference type="Pfam" id="PF00015">
    <property type="entry name" value="MCPsignal"/>
    <property type="match status" value="1"/>
</dbReference>
<keyword evidence="10" id="KW-1185">Reference proteome</keyword>
<dbReference type="Pfam" id="PF00672">
    <property type="entry name" value="HAMP"/>
    <property type="match status" value="1"/>
</dbReference>
<dbReference type="SMART" id="SM00283">
    <property type="entry name" value="MA"/>
    <property type="match status" value="1"/>
</dbReference>
<gene>
    <name evidence="9" type="ORF">N869_01690</name>
</gene>
<dbReference type="Pfam" id="PF12729">
    <property type="entry name" value="4HB_MCP_1"/>
    <property type="match status" value="1"/>
</dbReference>
<sequence>MSLDPRRSLHARLIVSFALVSLMTLALGAGGVAAMRALADRADDVYTSGAAPANTVRGIEVAYWTSQAASARGMLPDNPPEMTEMLLGQAAEMDQVMVAELEAALAMPLSADARTALEDFSTTNDERVVLLDLFEQTLASGDIAGGYAMIEQLSAQEEHMNELLTTASAATAAHAQSVVRDARDTYETAFWIALVTIVGMVAASMTLGVLVARRVGGPLRRFVAVLNAMAEGDLSARASVRGKDEIAQMGEALNHSLEAMGAVVRVVGDSAERLGSSARGLSSSTGLIVTNLSEASQRAGVVAGAADLVSQNVSTVSVGAQQMGASIQEIARNATEAATVAAQATSSADATNQRVARLGESSQEIGNVVKTISSIAEQTNLLALNATIEAARAGEAGKGFAVVAGEVKDLAQETAKATEDIARRVEAIQADTTGAVEAIAEISEVIARINDYQATIASAVEEQTATTEEMNRHVGEAAGSSGEIAGSINSVAQATQLSTDSAQGVEDAARQLAQMSDELQTAVRHFAL</sequence>
<name>A0A0A0BWW2_9CELL</name>
<dbReference type="SMART" id="SM00304">
    <property type="entry name" value="HAMP"/>
    <property type="match status" value="2"/>
</dbReference>